<gene>
    <name evidence="1" type="ORF">AZ78_1301</name>
</gene>
<reference evidence="1 2" key="1">
    <citation type="journal article" date="2014" name="Genome Announc.">
        <title>Draft Genome Sequence of Lysobacter capsici AZ78, a Bacterium Antagonistic to Plant-Pathogenic Oomycetes.</title>
        <authorList>
            <person name="Puopolo G."/>
            <person name="Sonego P."/>
            <person name="Engelen K."/>
            <person name="Pertot I."/>
        </authorList>
    </citation>
    <scope>NUCLEOTIDE SEQUENCE [LARGE SCALE GENOMIC DNA]</scope>
    <source>
        <strain evidence="1 2">AZ78</strain>
    </source>
</reference>
<comment type="caution">
    <text evidence="1">The sequence shown here is derived from an EMBL/GenBank/DDBJ whole genome shotgun (WGS) entry which is preliminary data.</text>
</comment>
<dbReference type="EMBL" id="JAJA02000001">
    <property type="protein sequence ID" value="KWS03752.1"/>
    <property type="molecule type" value="Genomic_DNA"/>
</dbReference>
<evidence type="ECO:0000313" key="1">
    <source>
        <dbReference type="EMBL" id="KWS03752.1"/>
    </source>
</evidence>
<sequence>MIDGVPEGIFGVSHHGGMSAEVWMLGTDGLTRDPKVFFAETSRIMDGWLEQFAILHNFVDDENEVSKAWLLKSGFTLGEPVPYGVSQLPFRYFYRVGTGV</sequence>
<evidence type="ECO:0000313" key="2">
    <source>
        <dbReference type="Proteomes" id="UP000023435"/>
    </source>
</evidence>
<dbReference type="AlphaFoldDB" id="A0A108U732"/>
<name>A0A108U732_9GAMM</name>
<organism evidence="1 2">
    <name type="scientific">Lysobacter capsici AZ78</name>
    <dbReference type="NCBI Taxonomy" id="1444315"/>
    <lineage>
        <taxon>Bacteria</taxon>
        <taxon>Pseudomonadati</taxon>
        <taxon>Pseudomonadota</taxon>
        <taxon>Gammaproteobacteria</taxon>
        <taxon>Lysobacterales</taxon>
        <taxon>Lysobacteraceae</taxon>
        <taxon>Lysobacter</taxon>
    </lineage>
</organism>
<protein>
    <submittedName>
        <fullName evidence="1">Phage protein</fullName>
    </submittedName>
</protein>
<accession>A0A108U732</accession>
<dbReference type="Proteomes" id="UP000023435">
    <property type="component" value="Unassembled WGS sequence"/>
</dbReference>
<keyword evidence="2" id="KW-1185">Reference proteome</keyword>
<proteinExistence type="predicted"/>